<keyword evidence="3" id="KW-0238">DNA-binding</keyword>
<evidence type="ECO:0000313" key="4">
    <source>
        <dbReference type="EMBL" id="MCX7570473.1"/>
    </source>
</evidence>
<dbReference type="PANTHER" id="PTHR36107:SF1">
    <property type="entry name" value="SMALL, ACID-SOLUBLE SPORE PROTEIN A"/>
    <property type="match status" value="1"/>
</dbReference>
<comment type="caution">
    <text evidence="4">The sequence shown here is derived from an EMBL/GenBank/DDBJ whole genome shotgun (WGS) entry which is preliminary data.</text>
</comment>
<protein>
    <submittedName>
        <fullName evidence="4">Alpha/beta-type small acid-soluble spore protein</fullName>
    </submittedName>
</protein>
<comment type="similarity">
    <text evidence="2">Belongs to the alpha/beta-type SASP family.</text>
</comment>
<accession>A0ABT3X3C7</accession>
<dbReference type="PANTHER" id="PTHR36107">
    <property type="entry name" value="SMALL, ACID-SOLUBLE SPORE PROTEIN A"/>
    <property type="match status" value="1"/>
</dbReference>
<evidence type="ECO:0000313" key="5">
    <source>
        <dbReference type="Proteomes" id="UP001208017"/>
    </source>
</evidence>
<dbReference type="Proteomes" id="UP001208017">
    <property type="component" value="Unassembled WGS sequence"/>
</dbReference>
<dbReference type="PROSITE" id="PS00304">
    <property type="entry name" value="SASP_1"/>
    <property type="match status" value="1"/>
</dbReference>
<gene>
    <name evidence="4" type="ORF">OS242_10920</name>
</gene>
<organism evidence="4 5">
    <name type="scientific">Tumebacillus lacus</name>
    <dbReference type="NCBI Taxonomy" id="2995335"/>
    <lineage>
        <taxon>Bacteria</taxon>
        <taxon>Bacillati</taxon>
        <taxon>Bacillota</taxon>
        <taxon>Bacilli</taxon>
        <taxon>Bacillales</taxon>
        <taxon>Alicyclobacillaceae</taxon>
        <taxon>Tumebacillus</taxon>
    </lineage>
</organism>
<dbReference type="InterPro" id="IPR050847">
    <property type="entry name" value="SASP_DNA-binding"/>
</dbReference>
<evidence type="ECO:0000256" key="1">
    <source>
        <dbReference type="ARBA" id="ARBA00003863"/>
    </source>
</evidence>
<dbReference type="InterPro" id="IPR001448">
    <property type="entry name" value="SASP_alpha/beta-type"/>
</dbReference>
<dbReference type="InterPro" id="IPR018126">
    <property type="entry name" value="SASP_alpha/beta-type_CS"/>
</dbReference>
<sequence length="158" mass="17191">MGNNRNRNRVEVPGARAALDHLKTEVASELGIPNYDQLDLGALPSRLNGKVGGLMVRKMIEFAEHAMQGSPQVLQAVEAEPGATQEDIRVAQQSMQAANAFVGQFNQTGQLPQQQMQATGLPLQAFNEQLQALNQQQPMPNPAMQQDAQAFLEGPSFQ</sequence>
<name>A0ABT3X3C7_9BACL</name>
<evidence type="ECO:0000256" key="3">
    <source>
        <dbReference type="ARBA" id="ARBA00023125"/>
    </source>
</evidence>
<reference evidence="4 5" key="1">
    <citation type="submission" date="2022-11" db="EMBL/GenBank/DDBJ databases">
        <title>Study of microbial diversity in lake waters.</title>
        <authorList>
            <person name="Zhang J."/>
        </authorList>
    </citation>
    <scope>NUCLEOTIDE SEQUENCE [LARGE SCALE GENOMIC DNA]</scope>
    <source>
        <strain evidence="4 5">DT12</strain>
    </source>
</reference>
<proteinExistence type="inferred from homology"/>
<dbReference type="Pfam" id="PF00269">
    <property type="entry name" value="SASP"/>
    <property type="match status" value="1"/>
</dbReference>
<dbReference type="Gene3D" id="6.10.10.80">
    <property type="entry name" value="Small, acid-soluble spore protein, alpha/beta type-like"/>
    <property type="match status" value="1"/>
</dbReference>
<evidence type="ECO:0000256" key="2">
    <source>
        <dbReference type="ARBA" id="ARBA00005442"/>
    </source>
</evidence>
<dbReference type="EMBL" id="JAPMLT010000004">
    <property type="protein sequence ID" value="MCX7570473.1"/>
    <property type="molecule type" value="Genomic_DNA"/>
</dbReference>
<dbReference type="RefSeq" id="WP_267151717.1">
    <property type="nucleotide sequence ID" value="NZ_JAPMLT010000004.1"/>
</dbReference>
<comment type="function">
    <text evidence="1">SASP are bound to spore DNA. They are double-stranded DNA-binding proteins that cause DNA to change to an a-like conformation. They protect the DNA backbone from chemical and enzymatic cleavage and are thus involved in dormant spore's high resistance to UV light.</text>
</comment>
<keyword evidence="5" id="KW-1185">Reference proteome</keyword>
<dbReference type="InterPro" id="IPR038300">
    <property type="entry name" value="SASP_sf_alpha/beta"/>
</dbReference>